<dbReference type="InterPro" id="IPR001594">
    <property type="entry name" value="Palmitoyltrfase_DHHC"/>
</dbReference>
<feature type="compositionally biased region" description="Low complexity" evidence="12">
    <location>
        <begin position="16"/>
        <end position="29"/>
    </location>
</feature>
<feature type="region of interest" description="Disordered" evidence="12">
    <location>
        <begin position="602"/>
        <end position="629"/>
    </location>
</feature>
<comment type="subcellular location">
    <subcellularLocation>
        <location evidence="1">Endomembrane system</location>
        <topology evidence="1">Multi-pass membrane protein</topology>
    </subcellularLocation>
</comment>
<protein>
    <recommendedName>
        <fullName evidence="11">S-acyltransferase</fullName>
        <ecNumber evidence="11">2.3.1.225</ecNumber>
    </recommendedName>
    <alternativeName>
        <fullName evidence="11">Palmitoyltransferase</fullName>
    </alternativeName>
</protein>
<feature type="compositionally biased region" description="Low complexity" evidence="12">
    <location>
        <begin position="320"/>
        <end position="333"/>
    </location>
</feature>
<evidence type="ECO:0000256" key="5">
    <source>
        <dbReference type="ARBA" id="ARBA00022989"/>
    </source>
</evidence>
<evidence type="ECO:0000256" key="12">
    <source>
        <dbReference type="SAM" id="MobiDB-lite"/>
    </source>
</evidence>
<name>A0AAW1SFN4_9CHLO</name>
<keyword evidence="6 11" id="KW-0472">Membrane</keyword>
<feature type="compositionally biased region" description="Low complexity" evidence="12">
    <location>
        <begin position="605"/>
        <end position="615"/>
    </location>
</feature>
<dbReference type="InterPro" id="IPR039859">
    <property type="entry name" value="PFA4/ZDH16/20/ERF2-like"/>
</dbReference>
<reference evidence="14 15" key="1">
    <citation type="journal article" date="2024" name="Nat. Commun.">
        <title>Phylogenomics reveals the evolutionary origins of lichenization in chlorophyte algae.</title>
        <authorList>
            <person name="Puginier C."/>
            <person name="Libourel C."/>
            <person name="Otte J."/>
            <person name="Skaloud P."/>
            <person name="Haon M."/>
            <person name="Grisel S."/>
            <person name="Petersen M."/>
            <person name="Berrin J.G."/>
            <person name="Delaux P.M."/>
            <person name="Dal Grande F."/>
            <person name="Keller J."/>
        </authorList>
    </citation>
    <scope>NUCLEOTIDE SEQUENCE [LARGE SCALE GENOMIC DNA]</scope>
    <source>
        <strain evidence="14 15">SAG 2145</strain>
    </source>
</reference>
<feature type="region of interest" description="Disordered" evidence="12">
    <location>
        <begin position="1"/>
        <end position="54"/>
    </location>
</feature>
<dbReference type="GO" id="GO:0005783">
    <property type="term" value="C:endoplasmic reticulum"/>
    <property type="evidence" value="ECO:0007669"/>
    <property type="project" value="TreeGrafter"/>
</dbReference>
<comment type="catalytic activity">
    <reaction evidence="10 11">
        <text>L-cysteinyl-[protein] + hexadecanoyl-CoA = S-hexadecanoyl-L-cysteinyl-[protein] + CoA</text>
        <dbReference type="Rhea" id="RHEA:36683"/>
        <dbReference type="Rhea" id="RHEA-COMP:10131"/>
        <dbReference type="Rhea" id="RHEA-COMP:11032"/>
        <dbReference type="ChEBI" id="CHEBI:29950"/>
        <dbReference type="ChEBI" id="CHEBI:57287"/>
        <dbReference type="ChEBI" id="CHEBI:57379"/>
        <dbReference type="ChEBI" id="CHEBI:74151"/>
        <dbReference type="EC" id="2.3.1.225"/>
    </reaction>
</comment>
<keyword evidence="5 11" id="KW-1133">Transmembrane helix</keyword>
<dbReference type="PROSITE" id="PS50216">
    <property type="entry name" value="DHHC"/>
    <property type="match status" value="1"/>
</dbReference>
<proteinExistence type="inferred from homology"/>
<organism evidence="14 15">
    <name type="scientific">Apatococcus lobatus</name>
    <dbReference type="NCBI Taxonomy" id="904363"/>
    <lineage>
        <taxon>Eukaryota</taxon>
        <taxon>Viridiplantae</taxon>
        <taxon>Chlorophyta</taxon>
        <taxon>core chlorophytes</taxon>
        <taxon>Trebouxiophyceae</taxon>
        <taxon>Chlorellales</taxon>
        <taxon>Chlorellaceae</taxon>
        <taxon>Apatococcus</taxon>
    </lineage>
</organism>
<feature type="compositionally biased region" description="Low complexity" evidence="12">
    <location>
        <begin position="197"/>
        <end position="206"/>
    </location>
</feature>
<evidence type="ECO:0000256" key="10">
    <source>
        <dbReference type="ARBA" id="ARBA00048048"/>
    </source>
</evidence>
<dbReference type="PANTHER" id="PTHR22883">
    <property type="entry name" value="ZINC FINGER DHHC DOMAIN CONTAINING PROTEIN"/>
    <property type="match status" value="1"/>
</dbReference>
<evidence type="ECO:0000256" key="6">
    <source>
        <dbReference type="ARBA" id="ARBA00023136"/>
    </source>
</evidence>
<comment type="domain">
    <text evidence="11">The DHHC domain is required for palmitoyltransferase activity.</text>
</comment>
<feature type="transmembrane region" description="Helical" evidence="11">
    <location>
        <begin position="675"/>
        <end position="697"/>
    </location>
</feature>
<dbReference type="EC" id="2.3.1.225" evidence="11"/>
<comment type="similarity">
    <text evidence="2 11">Belongs to the DHHC palmitoyltransferase family.</text>
</comment>
<dbReference type="Proteomes" id="UP001438707">
    <property type="component" value="Unassembled WGS sequence"/>
</dbReference>
<keyword evidence="7" id="KW-0564">Palmitate</keyword>
<feature type="region of interest" description="Disordered" evidence="12">
    <location>
        <begin position="423"/>
        <end position="456"/>
    </location>
</feature>
<dbReference type="GO" id="GO:0006612">
    <property type="term" value="P:protein targeting to membrane"/>
    <property type="evidence" value="ECO:0007669"/>
    <property type="project" value="TreeGrafter"/>
</dbReference>
<sequence length="872" mass="93922">MPGPSLPPRQTRAAKGKASSKQASAGKQGNAIRKQGAEPAQDGHAGQPQSTGIMNTQVMNGSPSAMSTTGASPLQAMLPHGVNPLQGGDPTAAFQQQAGAISQLPIMQKLLSDPGMLDRAAQASPQLRALFSQSPQLAAMMQPGSLQNLLSAAQNPARFQQHIAGDPNLQHLARMAQQAPPQAGPIAPGIAGMPPMPPWMASMMSQEPHPLPGQHPFAFPMPGHASQPDLAASSSYPGDPGPSRNGSSTSSSSSMGRRYVDSGCRYGAEPASDGTQQPEKDHESRLRSREHSFRELPQPEGRGLQPRAPEPANSASFSFQQPPHDQQPDPMQPGWNGLKPTMMPPHSIPNGPAHRDPHSEVAPARDDSLLIPGARWVSPEELWKTQQQLQREAAAAGPDMSLGGVPGQMLAVAGQMEPALFGTATADPSPAHGSALQPPGLPMSYSSRGPAGSQSMQAPQAHHLEGQVMSQELEPPHRKYFTHADAVYPPAFVTLLAAVCYWRLVPPLALLILLLPLFLVGLQCFIVEGQGMRPAKLVASRFTASLVAALQVAHLLTFMNGMFQSLQDHSLAAALFVALCALLPLLQWRLIKMDPGFLESPVEGSSPASTASESPTKPPGFSAHPRNSPSTCYTCSLKRPLRSKHCATCNRCVERFDHHCPVICGCVGASNQRSFMAFIICMLLGQALWLRLALLFFHRSALHALSLPLVSQLTAGAVFSSSLRLHPGKMLLTLIQVPLVVGNALLVCRQAAGIAANLTANEMLARQRYAYLFGHDGRYLNLFDQGPLRNLAQWARPEHPDWDVLYAARQQEMDAGGQPKVPRLSITRVIRDFLQYQEALRVARAQKQQDREDQLLRRYGCLIPKPPLLMEP</sequence>
<evidence type="ECO:0000259" key="13">
    <source>
        <dbReference type="Pfam" id="PF01529"/>
    </source>
</evidence>
<feature type="transmembrane region" description="Helical" evidence="11">
    <location>
        <begin position="510"/>
        <end position="527"/>
    </location>
</feature>
<accession>A0AAW1SFN4</accession>
<keyword evidence="3 11" id="KW-0808">Transferase</keyword>
<feature type="compositionally biased region" description="Basic and acidic residues" evidence="12">
    <location>
        <begin position="278"/>
        <end position="294"/>
    </location>
</feature>
<evidence type="ECO:0000256" key="8">
    <source>
        <dbReference type="ARBA" id="ARBA00023288"/>
    </source>
</evidence>
<dbReference type="PANTHER" id="PTHR22883:SF43">
    <property type="entry name" value="PALMITOYLTRANSFERASE APP"/>
    <property type="match status" value="1"/>
</dbReference>
<keyword evidence="9 11" id="KW-0012">Acyltransferase</keyword>
<dbReference type="GO" id="GO:0005794">
    <property type="term" value="C:Golgi apparatus"/>
    <property type="evidence" value="ECO:0007669"/>
    <property type="project" value="TreeGrafter"/>
</dbReference>
<evidence type="ECO:0000256" key="4">
    <source>
        <dbReference type="ARBA" id="ARBA00022692"/>
    </source>
</evidence>
<feature type="compositionally biased region" description="Polar residues" evidence="12">
    <location>
        <begin position="444"/>
        <end position="456"/>
    </location>
</feature>
<evidence type="ECO:0000256" key="9">
    <source>
        <dbReference type="ARBA" id="ARBA00023315"/>
    </source>
</evidence>
<feature type="domain" description="Palmitoyltransferase DHHC" evidence="13">
    <location>
        <begin position="628"/>
        <end position="765"/>
    </location>
</feature>
<evidence type="ECO:0000256" key="1">
    <source>
        <dbReference type="ARBA" id="ARBA00004127"/>
    </source>
</evidence>
<evidence type="ECO:0000313" key="14">
    <source>
        <dbReference type="EMBL" id="KAK9844453.1"/>
    </source>
</evidence>
<evidence type="ECO:0000256" key="11">
    <source>
        <dbReference type="RuleBase" id="RU079119"/>
    </source>
</evidence>
<evidence type="ECO:0000256" key="7">
    <source>
        <dbReference type="ARBA" id="ARBA00023139"/>
    </source>
</evidence>
<feature type="transmembrane region" description="Helical" evidence="11">
    <location>
        <begin position="539"/>
        <end position="559"/>
    </location>
</feature>
<dbReference type="Pfam" id="PF01529">
    <property type="entry name" value="DHHC"/>
    <property type="match status" value="1"/>
</dbReference>
<keyword evidence="8" id="KW-0449">Lipoprotein</keyword>
<evidence type="ECO:0000256" key="2">
    <source>
        <dbReference type="ARBA" id="ARBA00008574"/>
    </source>
</evidence>
<dbReference type="Pfam" id="PF23195">
    <property type="entry name" value="UBQLN1"/>
    <property type="match status" value="1"/>
</dbReference>
<comment type="caution">
    <text evidence="14">The sequence shown here is derived from an EMBL/GenBank/DDBJ whole genome shotgun (WGS) entry which is preliminary data.</text>
</comment>
<gene>
    <name evidence="14" type="ORF">WJX74_002731</name>
</gene>
<dbReference type="GO" id="GO:0019706">
    <property type="term" value="F:protein-cysteine S-palmitoyltransferase activity"/>
    <property type="evidence" value="ECO:0007669"/>
    <property type="project" value="UniProtKB-EC"/>
</dbReference>
<evidence type="ECO:0000256" key="3">
    <source>
        <dbReference type="ARBA" id="ARBA00022679"/>
    </source>
</evidence>
<keyword evidence="15" id="KW-1185">Reference proteome</keyword>
<dbReference type="AlphaFoldDB" id="A0AAW1SFN4"/>
<evidence type="ECO:0000313" key="15">
    <source>
        <dbReference type="Proteomes" id="UP001438707"/>
    </source>
</evidence>
<feature type="region of interest" description="Disordered" evidence="12">
    <location>
        <begin position="197"/>
        <end position="362"/>
    </location>
</feature>
<feature type="compositionally biased region" description="Basic and acidic residues" evidence="12">
    <location>
        <begin position="353"/>
        <end position="362"/>
    </location>
</feature>
<keyword evidence="4 11" id="KW-0812">Transmembrane</keyword>
<dbReference type="EMBL" id="JALJOS010000001">
    <property type="protein sequence ID" value="KAK9844453.1"/>
    <property type="molecule type" value="Genomic_DNA"/>
</dbReference>
<feature type="transmembrane region" description="Helical" evidence="11">
    <location>
        <begin position="571"/>
        <end position="591"/>
    </location>
</feature>